<keyword evidence="1" id="KW-0812">Transmembrane</keyword>
<reference evidence="2" key="1">
    <citation type="submission" date="2022-01" db="EMBL/GenBank/DDBJ databases">
        <authorList>
            <person name="Criscuolo A."/>
        </authorList>
    </citation>
    <scope>NUCLEOTIDE SEQUENCE</scope>
    <source>
        <strain evidence="2">CIP111893</strain>
    </source>
</reference>
<accession>A0ABN8GE57</accession>
<feature type="transmembrane region" description="Helical" evidence="1">
    <location>
        <begin position="150"/>
        <end position="168"/>
    </location>
</feature>
<sequence>MGFIIHALLHFAVGASIVYLICNKDFESIRQRSVWIIFGGLAGVSPDGTKFFGDLAGHSIWLAPVFGLLFAMGFCTLQKKAVTFKKAWLMFSVSVLSHLVIDYIGNGVALLFPLTQKEFEFSIVRSNDAFVLYTLLIALIISMFYRKGKVVVFAGLLAVSLYLGGLSLSKIQLQQALEEQYQSDKIDLLVTFPRNDSQWGFQIRTADAIISGYSPILGMEIHIELERKKH</sequence>
<dbReference type="PANTHER" id="PTHR40031">
    <property type="entry name" value="HYPOTHETICAL MEMBRANE SPANNING PROTEIN"/>
    <property type="match status" value="1"/>
</dbReference>
<dbReference type="InterPro" id="IPR007404">
    <property type="entry name" value="YdjM-like"/>
</dbReference>
<keyword evidence="3" id="KW-1185">Reference proteome</keyword>
<dbReference type="EMBL" id="CAKMMF010000013">
    <property type="protein sequence ID" value="CAH1206749.1"/>
    <property type="molecule type" value="Genomic_DNA"/>
</dbReference>
<feature type="transmembrane region" description="Helical" evidence="1">
    <location>
        <begin position="59"/>
        <end position="77"/>
    </location>
</feature>
<comment type="caution">
    <text evidence="2">The sequence shown here is derived from an EMBL/GenBank/DDBJ whole genome shotgun (WGS) entry which is preliminary data.</text>
</comment>
<dbReference type="InterPro" id="IPR053170">
    <property type="entry name" value="Transcription_regulator"/>
</dbReference>
<evidence type="ECO:0000256" key="1">
    <source>
        <dbReference type="SAM" id="Phobius"/>
    </source>
</evidence>
<evidence type="ECO:0000313" key="2">
    <source>
        <dbReference type="EMBL" id="CAH1206749.1"/>
    </source>
</evidence>
<dbReference type="PANTHER" id="PTHR40031:SF1">
    <property type="entry name" value="MEMBRANE-BOUND METAL-DEPENDENT HYDROLASE"/>
    <property type="match status" value="1"/>
</dbReference>
<protein>
    <recommendedName>
        <fullName evidence="4">Metal-dependent hydrolase</fullName>
    </recommendedName>
</protein>
<feature type="transmembrane region" description="Helical" evidence="1">
    <location>
        <begin position="6"/>
        <end position="22"/>
    </location>
</feature>
<dbReference type="Pfam" id="PF04307">
    <property type="entry name" value="YdjM"/>
    <property type="match status" value="1"/>
</dbReference>
<evidence type="ECO:0000313" key="3">
    <source>
        <dbReference type="Proteomes" id="UP000838686"/>
    </source>
</evidence>
<proteinExistence type="predicted"/>
<dbReference type="RefSeq" id="WP_236342915.1">
    <property type="nucleotide sequence ID" value="NZ_CAKMMF010000013.1"/>
</dbReference>
<feature type="transmembrane region" description="Helical" evidence="1">
    <location>
        <begin position="89"/>
        <end position="109"/>
    </location>
</feature>
<organism evidence="2 3">
    <name type="scientific">Paenibacillus plantiphilus</name>
    <dbReference type="NCBI Taxonomy" id="2905650"/>
    <lineage>
        <taxon>Bacteria</taxon>
        <taxon>Bacillati</taxon>
        <taxon>Bacillota</taxon>
        <taxon>Bacilli</taxon>
        <taxon>Bacillales</taxon>
        <taxon>Paenibacillaceae</taxon>
        <taxon>Paenibacillus</taxon>
    </lineage>
</organism>
<gene>
    <name evidence="2" type="ORF">PAECIP111893_02601</name>
</gene>
<dbReference type="Proteomes" id="UP000838686">
    <property type="component" value="Unassembled WGS sequence"/>
</dbReference>
<feature type="transmembrane region" description="Helical" evidence="1">
    <location>
        <begin position="129"/>
        <end position="145"/>
    </location>
</feature>
<keyword evidence="1" id="KW-0472">Membrane</keyword>
<name>A0ABN8GE57_9BACL</name>
<evidence type="ECO:0008006" key="4">
    <source>
        <dbReference type="Google" id="ProtNLM"/>
    </source>
</evidence>
<keyword evidence="1" id="KW-1133">Transmembrane helix</keyword>